<dbReference type="EMBL" id="MFZH01000020">
    <property type="protein sequence ID" value="OGK19015.1"/>
    <property type="molecule type" value="Genomic_DNA"/>
</dbReference>
<dbReference type="Proteomes" id="UP000176850">
    <property type="component" value="Unassembled WGS sequence"/>
</dbReference>
<dbReference type="PANTHER" id="PTHR33713:SF6">
    <property type="entry name" value="ANTITOXIN YEFM"/>
    <property type="match status" value="1"/>
</dbReference>
<evidence type="ECO:0000256" key="1">
    <source>
        <dbReference type="ARBA" id="ARBA00009981"/>
    </source>
</evidence>
<dbReference type="InterPro" id="IPR006442">
    <property type="entry name" value="Antitoxin_Phd/YefM"/>
</dbReference>
<dbReference type="Pfam" id="PF02604">
    <property type="entry name" value="PhdYeFM_antitox"/>
    <property type="match status" value="1"/>
</dbReference>
<reference evidence="3 4" key="1">
    <citation type="journal article" date="2016" name="Nat. Commun.">
        <title>Thousands of microbial genomes shed light on interconnected biogeochemical processes in an aquifer system.</title>
        <authorList>
            <person name="Anantharaman K."/>
            <person name="Brown C.T."/>
            <person name="Hug L.A."/>
            <person name="Sharon I."/>
            <person name="Castelle C.J."/>
            <person name="Probst A.J."/>
            <person name="Thomas B.C."/>
            <person name="Singh A."/>
            <person name="Wilkins M.J."/>
            <person name="Karaoz U."/>
            <person name="Brodie E.L."/>
            <person name="Williams K.H."/>
            <person name="Hubbard S.S."/>
            <person name="Banfield J.F."/>
        </authorList>
    </citation>
    <scope>NUCLEOTIDE SEQUENCE [LARGE SCALE GENOMIC DNA]</scope>
</reference>
<gene>
    <name evidence="3" type="ORF">A2799_04330</name>
</gene>
<comment type="similarity">
    <text evidence="1 2">Belongs to the phD/YefM antitoxin family.</text>
</comment>
<dbReference type="InterPro" id="IPR036165">
    <property type="entry name" value="YefM-like_sf"/>
</dbReference>
<evidence type="ECO:0000313" key="3">
    <source>
        <dbReference type="EMBL" id="OGK19015.1"/>
    </source>
</evidence>
<comment type="function">
    <text evidence="2">Antitoxin component of a type II toxin-antitoxin (TA) system.</text>
</comment>
<evidence type="ECO:0000256" key="2">
    <source>
        <dbReference type="RuleBase" id="RU362080"/>
    </source>
</evidence>
<dbReference type="AlphaFoldDB" id="A0A1F7GJI7"/>
<accession>A0A1F7GJI7</accession>
<evidence type="ECO:0000313" key="4">
    <source>
        <dbReference type="Proteomes" id="UP000176850"/>
    </source>
</evidence>
<name>A0A1F7GJI7_9BACT</name>
<comment type="caution">
    <text evidence="3">The sequence shown here is derived from an EMBL/GenBank/DDBJ whole genome shotgun (WGS) entry which is preliminary data.</text>
</comment>
<organism evidence="3 4">
    <name type="scientific">Candidatus Roizmanbacteria bacterium RIFCSPHIGHO2_01_FULL_39_24</name>
    <dbReference type="NCBI Taxonomy" id="1802032"/>
    <lineage>
        <taxon>Bacteria</taxon>
        <taxon>Candidatus Roizmaniibacteriota</taxon>
    </lineage>
</organism>
<sequence>MNTKTTIPITEARKNIFDIAEAVQQPGVHYTFTEKGRPKAVLISAEEFESWQETFEVMEQFPDLSKDIEEAHKAFESGEYKNWVTLDALLKQEGFLVSDKVAKKYGIPSKTKTNSRKKT</sequence>
<protein>
    <recommendedName>
        <fullName evidence="2">Antitoxin</fullName>
    </recommendedName>
</protein>
<dbReference type="Gene3D" id="3.40.1620.10">
    <property type="entry name" value="YefM-like domain"/>
    <property type="match status" value="1"/>
</dbReference>
<dbReference type="PANTHER" id="PTHR33713">
    <property type="entry name" value="ANTITOXIN YAFN-RELATED"/>
    <property type="match status" value="1"/>
</dbReference>
<proteinExistence type="inferred from homology"/>
<dbReference type="InterPro" id="IPR051405">
    <property type="entry name" value="phD/YefM_antitoxin"/>
</dbReference>
<dbReference type="NCBIfam" id="TIGR01552">
    <property type="entry name" value="phd_fam"/>
    <property type="match status" value="1"/>
</dbReference>
<dbReference type="SUPFAM" id="SSF143120">
    <property type="entry name" value="YefM-like"/>
    <property type="match status" value="1"/>
</dbReference>